<dbReference type="PANTHER" id="PTHR24096:SF422">
    <property type="entry name" value="BCDNA.GH02901"/>
    <property type="match status" value="1"/>
</dbReference>
<dbReference type="Pfam" id="PF13193">
    <property type="entry name" value="AMP-binding_C"/>
    <property type="match status" value="1"/>
</dbReference>
<dbReference type="GO" id="GO:0016405">
    <property type="term" value="F:CoA-ligase activity"/>
    <property type="evidence" value="ECO:0007669"/>
    <property type="project" value="TreeGrafter"/>
</dbReference>
<sequence>MVFVPPAWAPQLPDLPDSITVGEFINSESYGRCPFASARNPYTCGISGKSHGPSHVARRVDCLARAIGKRLGFSPNEGTAWDRVVAIYALNTIDYIPLTHAIHRLSGIVTPASAAYSAQELEFQLRSSSVRALFTCLPLLENARQAARAVNIPEDRIFLLTLPGDSKSRGQSPLATVEDLIKEGEALPPVEPLRWTKGQGARQTAYLAYSSGTSGLPKAVMISHYNVIANIMQLVLTDSVPRKKLGITTQASFGALPFSHIYGLVFVSLVSQYRGDEIVVLPRFDLTVTLEAVQRFRIQQLNVVPPMLIQVTANRDKCAKYDLSSVRWVFSGAAPLGTEVIQNLKKLYPKWKIGQGYGMTEASPGVLSTVETDCLPGSSGVLIPGTIAKVIDSEGKEVTEYETPGELLVQSPSIVLGYMNNEKANAETFIWDNDGRWLRTGDEVLVRKSEQGDEHFVITDRIKELIKVKGHQVAPAELEAHLLAHPFVSDCTVIPIPDDRAGEVPKAFVVKSKTADGKSDVHVAAAISKHVEEHKARYKWLKGGVEFIDVVPKSPSGKILRRLLKDKEAQARKKAGAKL</sequence>
<dbReference type="PROSITE" id="PS00455">
    <property type="entry name" value="AMP_BINDING"/>
    <property type="match status" value="1"/>
</dbReference>
<dbReference type="OrthoDB" id="6509636at2759"/>
<evidence type="ECO:0000313" key="4">
    <source>
        <dbReference type="Proteomes" id="UP000054481"/>
    </source>
</evidence>
<gene>
    <name evidence="3" type="ORF">HIM_04882</name>
</gene>
<evidence type="ECO:0008006" key="5">
    <source>
        <dbReference type="Google" id="ProtNLM"/>
    </source>
</evidence>
<dbReference type="InterPro" id="IPR000873">
    <property type="entry name" value="AMP-dep_synth/lig_dom"/>
</dbReference>
<evidence type="ECO:0000313" key="3">
    <source>
        <dbReference type="EMBL" id="KJZ75725.1"/>
    </source>
</evidence>
<evidence type="ECO:0000259" key="1">
    <source>
        <dbReference type="Pfam" id="PF00501"/>
    </source>
</evidence>
<feature type="domain" description="AMP-dependent synthetase/ligase" evidence="1">
    <location>
        <begin position="56"/>
        <end position="418"/>
    </location>
</feature>
<dbReference type="InterPro" id="IPR020845">
    <property type="entry name" value="AMP-binding_CS"/>
</dbReference>
<name>A0A0F7ZPL8_9HYPO</name>
<dbReference type="Proteomes" id="UP000054481">
    <property type="component" value="Unassembled WGS sequence"/>
</dbReference>
<organism evidence="3 4">
    <name type="scientific">Hirsutella minnesotensis 3608</name>
    <dbReference type="NCBI Taxonomy" id="1043627"/>
    <lineage>
        <taxon>Eukaryota</taxon>
        <taxon>Fungi</taxon>
        <taxon>Dikarya</taxon>
        <taxon>Ascomycota</taxon>
        <taxon>Pezizomycotina</taxon>
        <taxon>Sordariomycetes</taxon>
        <taxon>Hypocreomycetidae</taxon>
        <taxon>Hypocreales</taxon>
        <taxon>Ophiocordycipitaceae</taxon>
        <taxon>Hirsutella</taxon>
    </lineage>
</organism>
<dbReference type="Gene3D" id="2.30.38.10">
    <property type="entry name" value="Luciferase, Domain 3"/>
    <property type="match status" value="1"/>
</dbReference>
<feature type="domain" description="AMP-binding enzyme C-terminal" evidence="2">
    <location>
        <begin position="477"/>
        <end position="558"/>
    </location>
</feature>
<dbReference type="EMBL" id="KQ030515">
    <property type="protein sequence ID" value="KJZ75725.1"/>
    <property type="molecule type" value="Genomic_DNA"/>
</dbReference>
<evidence type="ECO:0000259" key="2">
    <source>
        <dbReference type="Pfam" id="PF13193"/>
    </source>
</evidence>
<proteinExistence type="predicted"/>
<dbReference type="SUPFAM" id="SSF56801">
    <property type="entry name" value="Acetyl-CoA synthetase-like"/>
    <property type="match status" value="1"/>
</dbReference>
<reference evidence="3 4" key="1">
    <citation type="journal article" date="2014" name="Genome Biol. Evol.">
        <title>Comparative genomics and transcriptomics analyses reveal divergent lifestyle features of nematode endoparasitic fungus Hirsutella minnesotensis.</title>
        <authorList>
            <person name="Lai Y."/>
            <person name="Liu K."/>
            <person name="Zhang X."/>
            <person name="Zhang X."/>
            <person name="Li K."/>
            <person name="Wang N."/>
            <person name="Shu C."/>
            <person name="Wu Y."/>
            <person name="Wang C."/>
            <person name="Bushley K.E."/>
            <person name="Xiang M."/>
            <person name="Liu X."/>
        </authorList>
    </citation>
    <scope>NUCLEOTIDE SEQUENCE [LARGE SCALE GENOMIC DNA]</scope>
    <source>
        <strain evidence="3 4">3608</strain>
    </source>
</reference>
<dbReference type="Gene3D" id="3.40.50.980">
    <property type="match status" value="2"/>
</dbReference>
<dbReference type="InterPro" id="IPR025110">
    <property type="entry name" value="AMP-bd_C"/>
</dbReference>
<accession>A0A0F7ZPL8</accession>
<dbReference type="Gene3D" id="3.30.300.30">
    <property type="match status" value="1"/>
</dbReference>
<dbReference type="InterPro" id="IPR045851">
    <property type="entry name" value="AMP-bd_C_sf"/>
</dbReference>
<protein>
    <recommendedName>
        <fullName evidence="5">Phenylacetyl-CoA ligase</fullName>
    </recommendedName>
</protein>
<keyword evidence="4" id="KW-1185">Reference proteome</keyword>
<dbReference type="Pfam" id="PF00501">
    <property type="entry name" value="AMP-binding"/>
    <property type="match status" value="1"/>
</dbReference>
<dbReference type="AlphaFoldDB" id="A0A0F7ZPL8"/>
<dbReference type="PANTHER" id="PTHR24096">
    <property type="entry name" value="LONG-CHAIN-FATTY-ACID--COA LIGASE"/>
    <property type="match status" value="1"/>
</dbReference>